<name>A0A6G0U2E3_APHGL</name>
<comment type="caution">
    <text evidence="1">The sequence shown here is derived from an EMBL/GenBank/DDBJ whole genome shotgun (WGS) entry which is preliminary data.</text>
</comment>
<protein>
    <submittedName>
        <fullName evidence="1">Uncharacterized protein</fullName>
    </submittedName>
</protein>
<keyword evidence="2" id="KW-1185">Reference proteome</keyword>
<organism evidence="1 2">
    <name type="scientific">Aphis glycines</name>
    <name type="common">Soybean aphid</name>
    <dbReference type="NCBI Taxonomy" id="307491"/>
    <lineage>
        <taxon>Eukaryota</taxon>
        <taxon>Metazoa</taxon>
        <taxon>Ecdysozoa</taxon>
        <taxon>Arthropoda</taxon>
        <taxon>Hexapoda</taxon>
        <taxon>Insecta</taxon>
        <taxon>Pterygota</taxon>
        <taxon>Neoptera</taxon>
        <taxon>Paraneoptera</taxon>
        <taxon>Hemiptera</taxon>
        <taxon>Sternorrhyncha</taxon>
        <taxon>Aphidomorpha</taxon>
        <taxon>Aphidoidea</taxon>
        <taxon>Aphididae</taxon>
        <taxon>Aphidini</taxon>
        <taxon>Aphis</taxon>
        <taxon>Aphis</taxon>
    </lineage>
</organism>
<gene>
    <name evidence="1" type="ORF">AGLY_002861</name>
</gene>
<proteinExistence type="predicted"/>
<accession>A0A6G0U2E3</accession>
<evidence type="ECO:0000313" key="1">
    <source>
        <dbReference type="EMBL" id="KAE9542950.1"/>
    </source>
</evidence>
<sequence>MDGSTLKRLTSEYRCDTGTLPSRRRIESTQTKKIITHFKAVRLELDSKICLNTEDVVELLIIKLLHKYKSKEDEIFHQFQYLINVYVYVSLKNLHKLANHLKHLLSFYVKQMFLVLLMNILHHDLLKLQQIVFLFPKIRALKNQIMTIILKHYFELECQIILNDDSPLIV</sequence>
<evidence type="ECO:0000313" key="2">
    <source>
        <dbReference type="Proteomes" id="UP000475862"/>
    </source>
</evidence>
<dbReference type="EMBL" id="VYZN01000009">
    <property type="protein sequence ID" value="KAE9542950.1"/>
    <property type="molecule type" value="Genomic_DNA"/>
</dbReference>
<dbReference type="AlphaFoldDB" id="A0A6G0U2E3"/>
<dbReference type="Proteomes" id="UP000475862">
    <property type="component" value="Unassembled WGS sequence"/>
</dbReference>
<reference evidence="1 2" key="1">
    <citation type="submission" date="2019-08" db="EMBL/GenBank/DDBJ databases">
        <title>The genome of the soybean aphid Biotype 1, its phylome, world population structure and adaptation to the North American continent.</title>
        <authorList>
            <person name="Giordano R."/>
            <person name="Donthu R.K."/>
            <person name="Hernandez A.G."/>
            <person name="Wright C.L."/>
            <person name="Zimin A.V."/>
        </authorList>
    </citation>
    <scope>NUCLEOTIDE SEQUENCE [LARGE SCALE GENOMIC DNA]</scope>
    <source>
        <tissue evidence="1">Whole aphids</tissue>
    </source>
</reference>